<dbReference type="InterPro" id="IPR000415">
    <property type="entry name" value="Nitroreductase-like"/>
</dbReference>
<comment type="caution">
    <text evidence="5">The sequence shown here is derived from an EMBL/GenBank/DDBJ whole genome shotgun (WGS) entry which is preliminary data.</text>
</comment>
<dbReference type="Pfam" id="PF00881">
    <property type="entry name" value="Nitroreductase"/>
    <property type="match status" value="1"/>
</dbReference>
<dbReference type="EMBL" id="JAJVCN010000004">
    <property type="protein sequence ID" value="MCE7010279.1"/>
    <property type="molecule type" value="Genomic_DNA"/>
</dbReference>
<evidence type="ECO:0000313" key="6">
    <source>
        <dbReference type="Proteomes" id="UP001521150"/>
    </source>
</evidence>
<dbReference type="CDD" id="cd02062">
    <property type="entry name" value="Nitro_FMN_reductase"/>
    <property type="match status" value="1"/>
</dbReference>
<evidence type="ECO:0000256" key="3">
    <source>
        <dbReference type="SAM" id="MobiDB-lite"/>
    </source>
</evidence>
<dbReference type="PANTHER" id="PTHR43673:SF10">
    <property type="entry name" value="NADH DEHYDROGENASE_NAD(P)H NITROREDUCTASE XCC3605-RELATED"/>
    <property type="match status" value="1"/>
</dbReference>
<name>A0ABS8ZRA1_9PSEU</name>
<evidence type="ECO:0000256" key="1">
    <source>
        <dbReference type="ARBA" id="ARBA00007118"/>
    </source>
</evidence>
<keyword evidence="2" id="KW-0560">Oxidoreductase</keyword>
<feature type="compositionally biased region" description="Basic residues" evidence="3">
    <location>
        <begin position="167"/>
        <end position="181"/>
    </location>
</feature>
<evidence type="ECO:0000259" key="4">
    <source>
        <dbReference type="Pfam" id="PF00881"/>
    </source>
</evidence>
<reference evidence="5 6" key="1">
    <citation type="submission" date="2021-12" db="EMBL/GenBank/DDBJ databases">
        <title>Genome sequence of Kibdelosporangium philippinense ATCC 49844.</title>
        <authorList>
            <person name="Fedorov E.A."/>
            <person name="Omeragic M."/>
            <person name="Shalygina K.F."/>
            <person name="Maclea K.S."/>
        </authorList>
    </citation>
    <scope>NUCLEOTIDE SEQUENCE [LARGE SCALE GENOMIC DNA]</scope>
    <source>
        <strain evidence="5 6">ATCC 49844</strain>
    </source>
</reference>
<dbReference type="PANTHER" id="PTHR43673">
    <property type="entry name" value="NAD(P)H NITROREDUCTASE YDGI-RELATED"/>
    <property type="match status" value="1"/>
</dbReference>
<accession>A0ABS8ZRA1</accession>
<evidence type="ECO:0000313" key="5">
    <source>
        <dbReference type="EMBL" id="MCE7010279.1"/>
    </source>
</evidence>
<gene>
    <name evidence="5" type="ORF">LWC34_46870</name>
</gene>
<dbReference type="InterPro" id="IPR029479">
    <property type="entry name" value="Nitroreductase"/>
</dbReference>
<dbReference type="RefSeq" id="WP_233731846.1">
    <property type="nucleotide sequence ID" value="NZ_JAJVCN010000004.1"/>
</dbReference>
<keyword evidence="6" id="KW-1185">Reference proteome</keyword>
<comment type="similarity">
    <text evidence="1">Belongs to the nitroreductase family.</text>
</comment>
<dbReference type="Proteomes" id="UP001521150">
    <property type="component" value="Unassembled WGS sequence"/>
</dbReference>
<organism evidence="5 6">
    <name type="scientific">Kibdelosporangium philippinense</name>
    <dbReference type="NCBI Taxonomy" id="211113"/>
    <lineage>
        <taxon>Bacteria</taxon>
        <taxon>Bacillati</taxon>
        <taxon>Actinomycetota</taxon>
        <taxon>Actinomycetes</taxon>
        <taxon>Pseudonocardiales</taxon>
        <taxon>Pseudonocardiaceae</taxon>
        <taxon>Kibdelosporangium</taxon>
    </lineage>
</organism>
<proteinExistence type="inferred from homology"/>
<protein>
    <submittedName>
        <fullName evidence="5">Nitroreductase family protein</fullName>
    </submittedName>
</protein>
<sequence length="195" mass="21534">MEFREVVRRRKMVRSFTAEPVAADVVERILDVARRAPTAGHSQGVEFVVITEETTRNAIAKPSDELFAQSGHHNFVAQAPVHIAICVSPEIYRSRYREPDKMQAVSDVPDDDLWAIPYWYTDAGAALMLLLLAAVNEGVAAAFAGAGRAGDAGHSRRLCLDRYRPARSRGRGRPAVRRRQRGFSAPAGLSRRGPQ</sequence>
<feature type="domain" description="Nitroreductase" evidence="4">
    <location>
        <begin position="7"/>
        <end position="148"/>
    </location>
</feature>
<dbReference type="SUPFAM" id="SSF55469">
    <property type="entry name" value="FMN-dependent nitroreductase-like"/>
    <property type="match status" value="1"/>
</dbReference>
<dbReference type="Gene3D" id="3.40.109.10">
    <property type="entry name" value="NADH Oxidase"/>
    <property type="match status" value="1"/>
</dbReference>
<feature type="region of interest" description="Disordered" evidence="3">
    <location>
        <begin position="167"/>
        <end position="195"/>
    </location>
</feature>
<evidence type="ECO:0000256" key="2">
    <source>
        <dbReference type="ARBA" id="ARBA00023002"/>
    </source>
</evidence>